<dbReference type="Pfam" id="PF11818">
    <property type="entry name" value="DUF3340"/>
    <property type="match status" value="1"/>
</dbReference>
<organism evidence="7 8">
    <name type="scientific">Niabella digestorum</name>
    <dbReference type="NCBI Taxonomy" id="3117701"/>
    <lineage>
        <taxon>Bacteria</taxon>
        <taxon>Pseudomonadati</taxon>
        <taxon>Bacteroidota</taxon>
        <taxon>Chitinophagia</taxon>
        <taxon>Chitinophagales</taxon>
        <taxon>Chitinophagaceae</taxon>
        <taxon>Niabella</taxon>
    </lineage>
</organism>
<dbReference type="PROSITE" id="PS50106">
    <property type="entry name" value="PDZ"/>
    <property type="match status" value="1"/>
</dbReference>
<dbReference type="CDD" id="cd07560">
    <property type="entry name" value="Peptidase_S41_CPP"/>
    <property type="match status" value="1"/>
</dbReference>
<feature type="domain" description="PDZ" evidence="6">
    <location>
        <begin position="243"/>
        <end position="332"/>
    </location>
</feature>
<proteinExistence type="inferred from homology"/>
<dbReference type="InterPro" id="IPR005151">
    <property type="entry name" value="Tail-specific_protease"/>
</dbReference>
<dbReference type="InterPro" id="IPR020992">
    <property type="entry name" value="Tail_Prtase_C"/>
</dbReference>
<dbReference type="Proteomes" id="UP001357452">
    <property type="component" value="Unassembled WGS sequence"/>
</dbReference>
<dbReference type="InterPro" id="IPR040573">
    <property type="entry name" value="TSP_N"/>
</dbReference>
<keyword evidence="4 5" id="KW-0720">Serine protease</keyword>
<name>A0ABU7RFL1_9BACT</name>
<evidence type="ECO:0000256" key="1">
    <source>
        <dbReference type="ARBA" id="ARBA00009179"/>
    </source>
</evidence>
<dbReference type="PANTHER" id="PTHR32060:SF22">
    <property type="entry name" value="CARBOXYL-TERMINAL-PROCESSING PEPTIDASE 3, CHLOROPLASTIC"/>
    <property type="match status" value="1"/>
</dbReference>
<comment type="caution">
    <text evidence="7">The sequence shown here is derived from an EMBL/GenBank/DDBJ whole genome shotgun (WGS) entry which is preliminary data.</text>
</comment>
<dbReference type="Pfam" id="PF03572">
    <property type="entry name" value="Peptidase_S41"/>
    <property type="match status" value="1"/>
</dbReference>
<dbReference type="InterPro" id="IPR036034">
    <property type="entry name" value="PDZ_sf"/>
</dbReference>
<dbReference type="SUPFAM" id="SSF50156">
    <property type="entry name" value="PDZ domain-like"/>
    <property type="match status" value="1"/>
</dbReference>
<dbReference type="EMBL" id="JAZGLY010000003">
    <property type="protein sequence ID" value="MEE6186763.1"/>
    <property type="molecule type" value="Genomic_DNA"/>
</dbReference>
<dbReference type="Pfam" id="PF17804">
    <property type="entry name" value="TSP_NTD"/>
    <property type="match status" value="1"/>
</dbReference>
<dbReference type="RefSeq" id="WP_330974173.1">
    <property type="nucleotide sequence ID" value="NZ_JAZGLY010000003.1"/>
</dbReference>
<evidence type="ECO:0000256" key="4">
    <source>
        <dbReference type="ARBA" id="ARBA00022825"/>
    </source>
</evidence>
<dbReference type="SMART" id="SM00228">
    <property type="entry name" value="PDZ"/>
    <property type="match status" value="1"/>
</dbReference>
<evidence type="ECO:0000256" key="3">
    <source>
        <dbReference type="ARBA" id="ARBA00022801"/>
    </source>
</evidence>
<evidence type="ECO:0000313" key="7">
    <source>
        <dbReference type="EMBL" id="MEE6186763.1"/>
    </source>
</evidence>
<dbReference type="InterPro" id="IPR001478">
    <property type="entry name" value="PDZ"/>
</dbReference>
<evidence type="ECO:0000256" key="2">
    <source>
        <dbReference type="ARBA" id="ARBA00022670"/>
    </source>
</evidence>
<keyword evidence="3 5" id="KW-0378">Hydrolase</keyword>
<dbReference type="PANTHER" id="PTHR32060">
    <property type="entry name" value="TAIL-SPECIFIC PROTEASE"/>
    <property type="match status" value="1"/>
</dbReference>
<protein>
    <submittedName>
        <fullName evidence="7">Carboxy terminal-processing peptidase</fullName>
        <ecNumber evidence="7">3.4.21.102</ecNumber>
    </submittedName>
</protein>
<comment type="similarity">
    <text evidence="1 5">Belongs to the peptidase S41A family.</text>
</comment>
<dbReference type="SMART" id="SM00245">
    <property type="entry name" value="TSPc"/>
    <property type="match status" value="1"/>
</dbReference>
<dbReference type="GO" id="GO:0004252">
    <property type="term" value="F:serine-type endopeptidase activity"/>
    <property type="evidence" value="ECO:0007669"/>
    <property type="project" value="UniProtKB-EC"/>
</dbReference>
<dbReference type="Gene3D" id="3.30.750.44">
    <property type="match status" value="1"/>
</dbReference>
<dbReference type="InterPro" id="IPR029045">
    <property type="entry name" value="ClpP/crotonase-like_dom_sf"/>
</dbReference>
<dbReference type="CDD" id="cd06782">
    <property type="entry name" value="cpPDZ_CPP-like"/>
    <property type="match status" value="1"/>
</dbReference>
<dbReference type="EC" id="3.4.21.102" evidence="7"/>
<gene>
    <name evidence="7" type="ORF">V2H41_05690</name>
</gene>
<keyword evidence="8" id="KW-1185">Reference proteome</keyword>
<accession>A0ABU7RFL1</accession>
<dbReference type="NCBIfam" id="TIGR00225">
    <property type="entry name" value="prc"/>
    <property type="match status" value="1"/>
</dbReference>
<dbReference type="Gene3D" id="3.90.226.10">
    <property type="entry name" value="2-enoyl-CoA Hydratase, Chain A, domain 1"/>
    <property type="match status" value="1"/>
</dbReference>
<evidence type="ECO:0000259" key="6">
    <source>
        <dbReference type="PROSITE" id="PS50106"/>
    </source>
</evidence>
<sequence>MKRLPFLILLVVLTISFFAFKNKIIAGNREKEIGKYELILQLVARLLSQAHYEPKKIDDDFSLKVFHKYLEDLDPRKDIFLQKDVDSLEHLYGRRIDDELNGAPVESFLGISKVFDQRVAEAAAWKKEILEAPFDFTVNESIDLDGKRLKYAVTQAERKDRWRRLIKFYALERFVGLQEDKSKSGKSEAELEKEAREKTGVTINRMFERYKAKFTEEDKFNLFVDNITTTMDPHTEFFPPADKSYFDEELSGTFYGIGAQLQYSDGLIKIVNLNAGSPAAKSGELDPGDIIIKVAQGVDGEPVDMIGYDVQDAVKLIRGKEGTVVRITVRKPDGVEKEVSLVRAKIENDIDTYARSAIITDSVKGTKIGVIYLPEFYTPFQDPNGRRSYTDVAREVQRLKDEKVDGIIMDLRRNGGGSLYDVVQMVGLFIPKGPIVQVKDRISSPQVLTDDDPSVLYTGPLAVMVSEFSASASEIFAAAIQDYKRGVVIGSTSTYGKGTVQQNIGLDRKYGFKRDGDGDLGAVKLTLRKFYRVSGGSTQLKGVESDIVLPSQLEPLKIREKDNEYALPYDEIPQSNYTPWNSQIDINTLKRLSNQRVQSDSAFQIIKRNSLWLAEQNNRSYPLNINQYKADKKMIKEKADEITAAQKLKTPLDVSLLPMELNKYENDKNKQERLKDWIKGLSEDIYLYQASLVVNDMIHEERTLAKNIRK</sequence>
<keyword evidence="2 5" id="KW-0645">Protease</keyword>
<dbReference type="Pfam" id="PF17820">
    <property type="entry name" value="PDZ_6"/>
    <property type="match status" value="1"/>
</dbReference>
<dbReference type="Gene3D" id="2.30.42.10">
    <property type="match status" value="1"/>
</dbReference>
<evidence type="ECO:0000313" key="8">
    <source>
        <dbReference type="Proteomes" id="UP001357452"/>
    </source>
</evidence>
<reference evidence="7 8" key="1">
    <citation type="submission" date="2024-01" db="EMBL/GenBank/DDBJ databases">
        <title>Niabella digestum sp. nov., isolated from waste digestion system.</title>
        <authorList>
            <person name="Zhang L."/>
        </authorList>
    </citation>
    <scope>NUCLEOTIDE SEQUENCE [LARGE SCALE GENOMIC DNA]</scope>
    <source>
        <strain evidence="7 8">A18</strain>
    </source>
</reference>
<evidence type="ECO:0000256" key="5">
    <source>
        <dbReference type="RuleBase" id="RU004404"/>
    </source>
</evidence>
<dbReference type="InterPro" id="IPR041489">
    <property type="entry name" value="PDZ_6"/>
</dbReference>
<dbReference type="SUPFAM" id="SSF52096">
    <property type="entry name" value="ClpP/crotonase"/>
    <property type="match status" value="1"/>
</dbReference>
<dbReference type="InterPro" id="IPR004447">
    <property type="entry name" value="Peptidase_S41A"/>
</dbReference>